<dbReference type="InParanoid" id="A0A7C8MZF9"/>
<comment type="caution">
    <text evidence="1">The sequence shown here is derived from an EMBL/GenBank/DDBJ whole genome shotgun (WGS) entry which is preliminary data.</text>
</comment>
<dbReference type="AlphaFoldDB" id="A0A7C8MZF9"/>
<reference evidence="1 2" key="1">
    <citation type="submission" date="2019-12" db="EMBL/GenBank/DDBJ databases">
        <title>Draft genome sequence of the ascomycete Xylaria multiplex DSM 110363.</title>
        <authorList>
            <person name="Buettner E."/>
            <person name="Kellner H."/>
        </authorList>
    </citation>
    <scope>NUCLEOTIDE SEQUENCE [LARGE SCALE GENOMIC DNA]</scope>
    <source>
        <strain evidence="1 2">DSM 110363</strain>
    </source>
</reference>
<evidence type="ECO:0000313" key="1">
    <source>
        <dbReference type="EMBL" id="KAF2964556.1"/>
    </source>
</evidence>
<proteinExistence type="predicted"/>
<dbReference type="EMBL" id="WUBL01000146">
    <property type="protein sequence ID" value="KAF2964556.1"/>
    <property type="molecule type" value="Genomic_DNA"/>
</dbReference>
<dbReference type="OrthoDB" id="4745217at2759"/>
<keyword evidence="2" id="KW-1185">Reference proteome</keyword>
<protein>
    <submittedName>
        <fullName evidence="1">Uncharacterized protein</fullName>
    </submittedName>
</protein>
<sequence>MCYERYRGYTVCSHADPQSTPTESKQCLEFTATGRCAQGKKYVLIADESMPSLCPECWELEWRLEDTIGSLDDDQSQSDTWKLWYRIGWPHKDLMLVMDVIYVCQRAEMAMREWQGPNHREQVLLAKWTDIFGTFKTWLAERLEKKNSRGRLYFPPGEERGARIEKKKVLQHLVRWTYIATRPNVQDSS</sequence>
<organism evidence="1 2">
    <name type="scientific">Xylaria multiplex</name>
    <dbReference type="NCBI Taxonomy" id="323545"/>
    <lineage>
        <taxon>Eukaryota</taxon>
        <taxon>Fungi</taxon>
        <taxon>Dikarya</taxon>
        <taxon>Ascomycota</taxon>
        <taxon>Pezizomycotina</taxon>
        <taxon>Sordariomycetes</taxon>
        <taxon>Xylariomycetidae</taxon>
        <taxon>Xylariales</taxon>
        <taxon>Xylariaceae</taxon>
        <taxon>Xylaria</taxon>
    </lineage>
</organism>
<evidence type="ECO:0000313" key="2">
    <source>
        <dbReference type="Proteomes" id="UP000481858"/>
    </source>
</evidence>
<dbReference type="Proteomes" id="UP000481858">
    <property type="component" value="Unassembled WGS sequence"/>
</dbReference>
<gene>
    <name evidence="1" type="ORF">GQX73_g9006</name>
</gene>
<name>A0A7C8MZF9_9PEZI</name>
<accession>A0A7C8MZF9</accession>